<dbReference type="EC" id="2.7.2.3" evidence="6 16"/>
<evidence type="ECO:0000256" key="16">
    <source>
        <dbReference type="RuleBase" id="RU000532"/>
    </source>
</evidence>
<evidence type="ECO:0000256" key="6">
    <source>
        <dbReference type="ARBA" id="ARBA00013061"/>
    </source>
</evidence>
<evidence type="ECO:0000256" key="13">
    <source>
        <dbReference type="ARBA" id="ARBA00023152"/>
    </source>
</evidence>
<evidence type="ECO:0000256" key="3">
    <source>
        <dbReference type="ARBA" id="ARBA00004838"/>
    </source>
</evidence>
<protein>
    <recommendedName>
        <fullName evidence="6 16">Phosphoglycerate kinase</fullName>
        <ecNumber evidence="6 16">2.7.2.3</ecNumber>
    </recommendedName>
</protein>
<evidence type="ECO:0000256" key="7">
    <source>
        <dbReference type="ARBA" id="ARBA00022490"/>
    </source>
</evidence>
<reference evidence="18" key="1">
    <citation type="journal article" date="2005" name="J. Mol. Biol.">
        <title>Complex protein targeting to dinoflagellate plastids.</title>
        <authorList>
            <person name="Patron N.J."/>
            <person name="Waller R.F."/>
            <person name="Archibald J.M."/>
            <person name="Keeling P.J."/>
        </authorList>
    </citation>
    <scope>NUCLEOTIDE SEQUENCE</scope>
</reference>
<evidence type="ECO:0000256" key="15">
    <source>
        <dbReference type="PIRSR" id="PIRSR000724-2"/>
    </source>
</evidence>
<dbReference type="EMBL" id="AY826868">
    <property type="protein sequence ID" value="AAW79329.1"/>
    <property type="molecule type" value="mRNA"/>
</dbReference>
<dbReference type="AlphaFoldDB" id="Q5ENR4"/>
<feature type="binding site" evidence="15">
    <location>
        <position position="367"/>
    </location>
    <ligand>
        <name>ATP</name>
        <dbReference type="ChEBI" id="CHEBI:30616"/>
    </ligand>
</feature>
<evidence type="ECO:0000256" key="5">
    <source>
        <dbReference type="ARBA" id="ARBA00011245"/>
    </source>
</evidence>
<dbReference type="PANTHER" id="PTHR11406:SF23">
    <property type="entry name" value="PHOSPHOGLYCERATE KINASE 1, CHLOROPLASTIC-RELATED"/>
    <property type="match status" value="1"/>
</dbReference>
<dbReference type="PANTHER" id="PTHR11406">
    <property type="entry name" value="PHOSPHOGLYCERATE KINASE"/>
    <property type="match status" value="1"/>
</dbReference>
<evidence type="ECO:0000256" key="8">
    <source>
        <dbReference type="ARBA" id="ARBA00022679"/>
    </source>
</evidence>
<evidence type="ECO:0000256" key="17">
    <source>
        <dbReference type="RuleBase" id="RU000696"/>
    </source>
</evidence>
<dbReference type="Gene3D" id="3.40.50.1260">
    <property type="entry name" value="Phosphoglycerate kinase, N-terminal domain"/>
    <property type="match status" value="2"/>
</dbReference>
<dbReference type="InterPro" id="IPR036043">
    <property type="entry name" value="Phosphoglycerate_kinase_sf"/>
</dbReference>
<dbReference type="UniPathway" id="UPA00109">
    <property type="reaction ID" value="UER00185"/>
</dbReference>
<feature type="non-terminal residue" evidence="18">
    <location>
        <position position="1"/>
    </location>
</feature>
<comment type="subunit">
    <text evidence="5 17">Monomer.</text>
</comment>
<keyword evidence="13" id="KW-0324">Glycolysis</keyword>
<comment type="pathway">
    <text evidence="3 16">Carbohydrate degradation; glycolysis; pyruvate from D-glyceraldehyde 3-phosphate: step 2/5.</text>
</comment>
<name>Q5ENR4_9DINO</name>
<dbReference type="GO" id="GO:0005829">
    <property type="term" value="C:cytosol"/>
    <property type="evidence" value="ECO:0007669"/>
    <property type="project" value="TreeGrafter"/>
</dbReference>
<dbReference type="GO" id="GO:0043531">
    <property type="term" value="F:ADP binding"/>
    <property type="evidence" value="ECO:0007669"/>
    <property type="project" value="TreeGrafter"/>
</dbReference>
<dbReference type="InterPro" id="IPR015824">
    <property type="entry name" value="Phosphoglycerate_kinase_N"/>
</dbReference>
<keyword evidence="9" id="KW-0547">Nucleotide-binding</keyword>
<feature type="binding site" evidence="15">
    <location>
        <begin position="396"/>
        <end position="399"/>
    </location>
    <ligand>
        <name>ATP</name>
        <dbReference type="ChEBI" id="CHEBI:30616"/>
    </ligand>
</feature>
<comment type="similarity">
    <text evidence="4 16">Belongs to the phosphoglycerate kinase family.</text>
</comment>
<evidence type="ECO:0000256" key="12">
    <source>
        <dbReference type="ARBA" id="ARBA00022842"/>
    </source>
</evidence>
<comment type="catalytic activity">
    <reaction evidence="1 16">
        <text>(2R)-3-phosphoglycerate + ATP = (2R)-3-phospho-glyceroyl phosphate + ADP</text>
        <dbReference type="Rhea" id="RHEA:14801"/>
        <dbReference type="ChEBI" id="CHEBI:30616"/>
        <dbReference type="ChEBI" id="CHEBI:57604"/>
        <dbReference type="ChEBI" id="CHEBI:58272"/>
        <dbReference type="ChEBI" id="CHEBI:456216"/>
        <dbReference type="EC" id="2.7.2.3"/>
    </reaction>
</comment>
<evidence type="ECO:0000256" key="2">
    <source>
        <dbReference type="ARBA" id="ARBA00001946"/>
    </source>
</evidence>
<feature type="binding site" evidence="15">
    <location>
        <position position="336"/>
    </location>
    <ligand>
        <name>ATP</name>
        <dbReference type="ChEBI" id="CHEBI:30616"/>
    </ligand>
</feature>
<dbReference type="PRINTS" id="PR00477">
    <property type="entry name" value="PHGLYCKINASE"/>
</dbReference>
<feature type="binding site" evidence="14">
    <location>
        <position position="152"/>
    </location>
    <ligand>
        <name>(2R)-3-phosphoglycerate</name>
        <dbReference type="ChEBI" id="CHEBI:58272"/>
    </ligand>
</feature>
<evidence type="ECO:0000256" key="11">
    <source>
        <dbReference type="ARBA" id="ARBA00022840"/>
    </source>
</evidence>
<dbReference type="Pfam" id="PF00162">
    <property type="entry name" value="PGK"/>
    <property type="match status" value="1"/>
</dbReference>
<keyword evidence="7" id="KW-0963">Cytoplasm</keyword>
<feature type="binding site" evidence="14">
    <location>
        <begin position="82"/>
        <end position="85"/>
    </location>
    <ligand>
        <name>substrate</name>
    </ligand>
</feature>
<dbReference type="GO" id="GO:0006096">
    <property type="term" value="P:glycolytic process"/>
    <property type="evidence" value="ECO:0007669"/>
    <property type="project" value="UniProtKB-UniPathway"/>
</dbReference>
<evidence type="ECO:0000256" key="14">
    <source>
        <dbReference type="PIRSR" id="PIRSR000724-1"/>
    </source>
</evidence>
<dbReference type="HAMAP" id="MF_00145">
    <property type="entry name" value="Phosphoglyc_kinase"/>
    <property type="match status" value="1"/>
</dbReference>
<sequence>GRATESSILHCTIMVQTRKRNVGDILESLPSDGGAKNILVRVDFNVPLNGSFEITDDSRIRGAMPTIESILKAKHNAILMSHMGRPKAVQKGEDTDGSQRKALTLQHVQKRLSELSGVDVQFVDDCIGDKVKDAVSKLPKEGGAILLLENLRFYKEEEKNAPEFAKSLASIADAYVNDAFGTSHRAHASVSGVPGLMPKEKCAVGSLVAKEVAFLDFSSLGEDEVVAAVIGGSKVSTKLPVIKGLLNQVHILVLGGGLAYTFAKAKGITIGTSLCEEEMVETAKDLIREAEVKGKKLILPIDAVCSKEFPKGEMKMEDTQTFDLVPGNGITDGWMGLDVGPKTAALFDQALTTATKIVFNGPMGVFEIRPFDEGTKAMVDTLEAVTKKGAITVVGGGDSVAALEQFHKTDVVTYVSTGGGATLELLAGDTLPGVAAIADLEE</sequence>
<feature type="binding site" evidence="14">
    <location>
        <position position="59"/>
    </location>
    <ligand>
        <name>(2R)-3-phosphoglycerate</name>
        <dbReference type="ChEBI" id="CHEBI:58272"/>
    </ligand>
</feature>
<feature type="binding site" evidence="14">
    <location>
        <position position="185"/>
    </location>
    <ligand>
        <name>(2R)-3-phosphoglycerate</name>
        <dbReference type="ChEBI" id="CHEBI:58272"/>
    </ligand>
</feature>
<evidence type="ECO:0000256" key="4">
    <source>
        <dbReference type="ARBA" id="ARBA00008982"/>
    </source>
</evidence>
<feature type="binding site" evidence="14">
    <location>
        <begin position="43"/>
        <end position="45"/>
    </location>
    <ligand>
        <name>substrate</name>
    </ligand>
</feature>
<keyword evidence="11 15" id="KW-0067">ATP-binding</keyword>
<proteinExistence type="evidence at transcript level"/>
<keyword evidence="8 16" id="KW-0808">Transferase</keyword>
<dbReference type="FunFam" id="3.40.50.1260:FF:000006">
    <property type="entry name" value="Phosphoglycerate kinase"/>
    <property type="match status" value="1"/>
</dbReference>
<dbReference type="PIRSF" id="PIRSF000724">
    <property type="entry name" value="Pgk"/>
    <property type="match status" value="1"/>
</dbReference>
<dbReference type="GO" id="GO:0006094">
    <property type="term" value="P:gluconeogenesis"/>
    <property type="evidence" value="ECO:0007669"/>
    <property type="project" value="TreeGrafter"/>
</dbReference>
<evidence type="ECO:0000313" key="18">
    <source>
        <dbReference type="EMBL" id="AAW79329.1"/>
    </source>
</evidence>
<dbReference type="GO" id="GO:0005524">
    <property type="term" value="F:ATP binding"/>
    <property type="evidence" value="ECO:0007669"/>
    <property type="project" value="UniProtKB-KW"/>
</dbReference>
<keyword evidence="10 16" id="KW-0418">Kinase</keyword>
<evidence type="ECO:0000256" key="9">
    <source>
        <dbReference type="ARBA" id="ARBA00022741"/>
    </source>
</evidence>
<dbReference type="SUPFAM" id="SSF53748">
    <property type="entry name" value="Phosphoglycerate kinase"/>
    <property type="match status" value="1"/>
</dbReference>
<evidence type="ECO:0000256" key="10">
    <source>
        <dbReference type="ARBA" id="ARBA00022777"/>
    </source>
</evidence>
<accession>Q5ENR4</accession>
<keyword evidence="12" id="KW-0460">Magnesium</keyword>
<evidence type="ECO:0000256" key="1">
    <source>
        <dbReference type="ARBA" id="ARBA00000642"/>
    </source>
</evidence>
<dbReference type="FunFam" id="3.40.50.1260:FF:000031">
    <property type="entry name" value="Phosphoglycerate kinase 1"/>
    <property type="match status" value="1"/>
</dbReference>
<dbReference type="InterPro" id="IPR001576">
    <property type="entry name" value="Phosphoglycerate_kinase"/>
</dbReference>
<dbReference type="GO" id="GO:0004618">
    <property type="term" value="F:phosphoglycerate kinase activity"/>
    <property type="evidence" value="ECO:0007669"/>
    <property type="project" value="UniProtKB-EC"/>
</dbReference>
<comment type="cofactor">
    <cofactor evidence="2">
        <name>Mg(2+)</name>
        <dbReference type="ChEBI" id="CHEBI:18420"/>
    </cofactor>
</comment>
<organism evidence="18">
    <name type="scientific">Kryptoperidinium foliaceum</name>
    <dbReference type="NCBI Taxonomy" id="160619"/>
    <lineage>
        <taxon>Eukaryota</taxon>
        <taxon>Sar</taxon>
        <taxon>Alveolata</taxon>
        <taxon>Dinophyceae</taxon>
        <taxon>Peridiniales</taxon>
        <taxon>Kryptoperidiniaceae</taxon>
        <taxon>Kryptoperidinium</taxon>
    </lineage>
</organism>
<feature type="binding site" evidence="15">
    <location>
        <position position="238"/>
    </location>
    <ligand>
        <name>ATP</name>
        <dbReference type="ChEBI" id="CHEBI:30616"/>
    </ligand>
</feature>